<dbReference type="AlphaFoldDB" id="A0A939PIB2"/>
<name>A0A939PIB2_9ACTN</name>
<dbReference type="EMBL" id="JAGEOJ010000019">
    <property type="protein sequence ID" value="MBO2453165.1"/>
    <property type="molecule type" value="Genomic_DNA"/>
</dbReference>
<evidence type="ECO:0000313" key="2">
    <source>
        <dbReference type="Proteomes" id="UP000669179"/>
    </source>
</evidence>
<organism evidence="1 2">
    <name type="scientific">Actinomadura barringtoniae</name>
    <dbReference type="NCBI Taxonomy" id="1427535"/>
    <lineage>
        <taxon>Bacteria</taxon>
        <taxon>Bacillati</taxon>
        <taxon>Actinomycetota</taxon>
        <taxon>Actinomycetes</taxon>
        <taxon>Streptosporangiales</taxon>
        <taxon>Thermomonosporaceae</taxon>
        <taxon>Actinomadura</taxon>
    </lineage>
</organism>
<dbReference type="RefSeq" id="WP_208261184.1">
    <property type="nucleotide sequence ID" value="NZ_JAGEOJ010000019.1"/>
</dbReference>
<keyword evidence="2" id="KW-1185">Reference proteome</keyword>
<dbReference type="Proteomes" id="UP000669179">
    <property type="component" value="Unassembled WGS sequence"/>
</dbReference>
<proteinExistence type="predicted"/>
<accession>A0A939PIB2</accession>
<evidence type="ECO:0000313" key="1">
    <source>
        <dbReference type="EMBL" id="MBO2453165.1"/>
    </source>
</evidence>
<protein>
    <submittedName>
        <fullName evidence="1">Uncharacterized protein</fullName>
    </submittedName>
</protein>
<sequence>MNDLLDTAVAAHGGLDRWNEVKSITVDASVTGALWALKNQDDALKDVRLEIDTTRQRLAMDFPGQDKRSVFEPHRVVLQRRDGALIDERDDPERSFDGHQLQTPWDEVHLAYFAGEALWTYLNTPFLYTWPGFVTEEIAPIEVGGETWRRLQVTFPDDIKSHARRQISCFGPDGLLRRHDFTIDVLGGATGLLYATGHRDVGGIIIPTTRRGYAWQDDYQLIPEPLLVAIDMAEITIR</sequence>
<gene>
    <name evidence="1" type="ORF">J4573_39150</name>
</gene>
<reference evidence="1" key="1">
    <citation type="submission" date="2021-03" db="EMBL/GenBank/DDBJ databases">
        <authorList>
            <person name="Kanchanasin P."/>
            <person name="Saeng-In P."/>
            <person name="Phongsopitanun W."/>
            <person name="Yuki M."/>
            <person name="Kudo T."/>
            <person name="Ohkuma M."/>
            <person name="Tanasupawat S."/>
        </authorList>
    </citation>
    <scope>NUCLEOTIDE SEQUENCE</scope>
    <source>
        <strain evidence="1">GKU 128</strain>
    </source>
</reference>
<comment type="caution">
    <text evidence="1">The sequence shown here is derived from an EMBL/GenBank/DDBJ whole genome shotgun (WGS) entry which is preliminary data.</text>
</comment>